<keyword evidence="2" id="KW-0677">Repeat</keyword>
<organism evidence="5 6">
    <name type="scientific">Octopus vulgaris</name>
    <name type="common">Common octopus</name>
    <dbReference type="NCBI Taxonomy" id="6645"/>
    <lineage>
        <taxon>Eukaryota</taxon>
        <taxon>Metazoa</taxon>
        <taxon>Spiralia</taxon>
        <taxon>Lophotrochozoa</taxon>
        <taxon>Mollusca</taxon>
        <taxon>Cephalopoda</taxon>
        <taxon>Coleoidea</taxon>
        <taxon>Octopodiformes</taxon>
        <taxon>Octopoda</taxon>
        <taxon>Incirrata</taxon>
        <taxon>Octopodidae</taxon>
        <taxon>Octopus</taxon>
    </lineage>
</organism>
<dbReference type="InterPro" id="IPR014756">
    <property type="entry name" value="Ig_E-set"/>
</dbReference>
<dbReference type="AlphaFoldDB" id="A0AA36BNK1"/>
<dbReference type="Proteomes" id="UP001162480">
    <property type="component" value="Chromosome 19"/>
</dbReference>
<dbReference type="Gene3D" id="2.60.40.10">
    <property type="entry name" value="Immunoglobulins"/>
    <property type="match status" value="8"/>
</dbReference>
<dbReference type="GO" id="GO:0051015">
    <property type="term" value="F:actin filament binding"/>
    <property type="evidence" value="ECO:0007669"/>
    <property type="project" value="InterPro"/>
</dbReference>
<evidence type="ECO:0000313" key="5">
    <source>
        <dbReference type="EMBL" id="CAI9736691.1"/>
    </source>
</evidence>
<feature type="region of interest" description="Disordered" evidence="4">
    <location>
        <begin position="63"/>
        <end position="94"/>
    </location>
</feature>
<feature type="repeat" description="Filamin" evidence="3">
    <location>
        <begin position="179"/>
        <end position="261"/>
    </location>
</feature>
<protein>
    <submittedName>
        <fullName evidence="5">Filamin-A-like</fullName>
    </submittedName>
</protein>
<feature type="repeat" description="Filamin" evidence="3">
    <location>
        <begin position="746"/>
        <end position="824"/>
    </location>
</feature>
<proteinExistence type="inferred from homology"/>
<evidence type="ECO:0000256" key="2">
    <source>
        <dbReference type="ARBA" id="ARBA00022737"/>
    </source>
</evidence>
<gene>
    <name evidence="5" type="ORF">OCTVUL_1B016828</name>
</gene>
<feature type="repeat" description="Filamin" evidence="3">
    <location>
        <begin position="632"/>
        <end position="727"/>
    </location>
</feature>
<dbReference type="PANTHER" id="PTHR38537:SF16">
    <property type="entry name" value="CALPONIN-HOMOLOGY (CH) DOMAIN-CONTAINING PROTEIN"/>
    <property type="match status" value="1"/>
</dbReference>
<dbReference type="InterPro" id="IPR017868">
    <property type="entry name" value="Filamin/ABP280_repeat-like"/>
</dbReference>
<dbReference type="Pfam" id="PF00630">
    <property type="entry name" value="Filamin"/>
    <property type="match status" value="7"/>
</dbReference>
<evidence type="ECO:0000256" key="1">
    <source>
        <dbReference type="ARBA" id="ARBA00009238"/>
    </source>
</evidence>
<feature type="repeat" description="Filamin" evidence="3">
    <location>
        <begin position="825"/>
        <end position="921"/>
    </location>
</feature>
<dbReference type="PROSITE" id="PS50194">
    <property type="entry name" value="FILAMIN_REPEAT"/>
    <property type="match status" value="7"/>
</dbReference>
<sequence length="949" mass="105390">MFSSQSSSHYVKSSKVVSYETQKVNRARSHVTTSHVDLSRNYNDQLADRMFYSTTAIDSNGLADSSSTRYSGSSGTVAYNNTRRSSSNTSSEGSIREFVINPDPLDQEGTYSVGIIFDRTVNDYIKDKSSVTVEARSPSGRLITFSGETNYTARFDASEIGRWTVKILYNGHCVESGSIYVCDPCKVRVKGPSHGTVGEMIRYRVNSLEAGPGDIKLEVLLGEKKIPADIEGVKKQVVKADFIPRVPGTYRVKVKYNGVEIKDITQVTSPKPVIHKAVFFMKIDDDEFGAKINLKCDWKMDYEQGTPFWIQVDTQPDIQIIDNSDAETNNVELLADCNRAGDGLIEATATHNGKVIPVEVVERQPRVYAIKFTPDTPGSYKIRIFYDGKEAKCSPFIHVIDALMMPIAYGDGLVHAFEGRPCVFYVNPYGQRGNLSVQIKGQNSELHQTITLDPNGHYKVCYKPVELGRHTIHVKWSNQPLDGSPFHPTVVNPDRVRVLLGSNNLLNAAELQSNDKIRVPLVVNEQKQLEFHTRDAGPGELTAEVLGPTKKVPIIIDSPNSTTKIISFTPREEGSHQIEIFWSGYALPRSPYEGYATQQPVQNVRPDVPLFLSVPNDKRPITPTPSVTSSGKRSPSFPKVILKGYGLKEAKVGYPASFTVDGTDADYGEPYAKLTGYNQQDAVEVYTRHLGQNVYMCEYTPVKPGAHLLSILWNGRKLKGSPYKVNVHPPDYHQKILMVDDFPKRLQNPTVGSRLSLKFNPQDGGIGMLTAECLGPSGLVPCHVNRNPDASQSVRVTPREPGKHLLQIKYDEIHVMGSPYELDVGVSKHTGKVVVSGPGLQDGILDHYNSNFMVNTQNAGPGELKVSIMGPKGAFKTEMHRNSHADKIFTCSYRPIEAGVYTIHVKWSGVNVSGSPFIVHLAETRDELSRMLFERISMTHEPRYPDTLY</sequence>
<evidence type="ECO:0000256" key="3">
    <source>
        <dbReference type="PROSITE-ProRule" id="PRU00087"/>
    </source>
</evidence>
<feature type="repeat" description="Filamin" evidence="3">
    <location>
        <begin position="332"/>
        <end position="400"/>
    </location>
</feature>
<accession>A0AA36BNK1</accession>
<dbReference type="EMBL" id="OX597832">
    <property type="protein sequence ID" value="CAI9736691.1"/>
    <property type="molecule type" value="Genomic_DNA"/>
</dbReference>
<evidence type="ECO:0000313" key="6">
    <source>
        <dbReference type="Proteomes" id="UP001162480"/>
    </source>
</evidence>
<dbReference type="GO" id="GO:0030036">
    <property type="term" value="P:actin cytoskeleton organization"/>
    <property type="evidence" value="ECO:0007669"/>
    <property type="project" value="InterPro"/>
</dbReference>
<comment type="similarity">
    <text evidence="1">Belongs to the filamin family.</text>
</comment>
<name>A0AA36BNK1_OCTVU</name>
<feature type="compositionally biased region" description="Low complexity" evidence="4">
    <location>
        <begin position="65"/>
        <end position="91"/>
    </location>
</feature>
<dbReference type="SUPFAM" id="SSF81296">
    <property type="entry name" value="E set domains"/>
    <property type="match status" value="7"/>
</dbReference>
<feature type="region of interest" description="Disordered" evidence="4">
    <location>
        <begin position="612"/>
        <end position="633"/>
    </location>
</feature>
<feature type="repeat" description="Filamin" evidence="3">
    <location>
        <begin position="408"/>
        <end position="490"/>
    </location>
</feature>
<reference evidence="5" key="1">
    <citation type="submission" date="2023-08" db="EMBL/GenBank/DDBJ databases">
        <authorList>
            <person name="Alioto T."/>
            <person name="Alioto T."/>
            <person name="Gomez Garrido J."/>
        </authorList>
    </citation>
    <scope>NUCLEOTIDE SEQUENCE</scope>
</reference>
<evidence type="ECO:0000256" key="4">
    <source>
        <dbReference type="SAM" id="MobiDB-lite"/>
    </source>
</evidence>
<dbReference type="InterPro" id="IPR013783">
    <property type="entry name" value="Ig-like_fold"/>
</dbReference>
<dbReference type="SMART" id="SM00557">
    <property type="entry name" value="IG_FLMN"/>
    <property type="match status" value="7"/>
</dbReference>
<dbReference type="PANTHER" id="PTHR38537">
    <property type="entry name" value="JITTERBUG, ISOFORM N"/>
    <property type="match status" value="1"/>
</dbReference>
<feature type="compositionally biased region" description="Polar residues" evidence="4">
    <location>
        <begin position="624"/>
        <end position="633"/>
    </location>
</feature>
<dbReference type="InterPro" id="IPR044801">
    <property type="entry name" value="Filamin"/>
</dbReference>
<feature type="repeat" description="Filamin" evidence="3">
    <location>
        <begin position="490"/>
        <end position="596"/>
    </location>
</feature>
<keyword evidence="6" id="KW-1185">Reference proteome</keyword>
<dbReference type="InterPro" id="IPR001298">
    <property type="entry name" value="Filamin/ABP280_rpt"/>
</dbReference>